<accession>A0ABV8PVT1</accession>
<gene>
    <name evidence="1" type="ORF">ACFOW1_03915</name>
</gene>
<dbReference type="Proteomes" id="UP001595906">
    <property type="component" value="Unassembled WGS sequence"/>
</dbReference>
<evidence type="ECO:0000313" key="1">
    <source>
        <dbReference type="EMBL" id="MFC4231022.1"/>
    </source>
</evidence>
<name>A0ABV8PVT1_9BACT</name>
<organism evidence="1 2">
    <name type="scientific">Parasediminibacterium paludis</name>
    <dbReference type="NCBI Taxonomy" id="908966"/>
    <lineage>
        <taxon>Bacteria</taxon>
        <taxon>Pseudomonadati</taxon>
        <taxon>Bacteroidota</taxon>
        <taxon>Chitinophagia</taxon>
        <taxon>Chitinophagales</taxon>
        <taxon>Chitinophagaceae</taxon>
        <taxon>Parasediminibacterium</taxon>
    </lineage>
</organism>
<protein>
    <recommendedName>
        <fullName evidence="3">CHAT domain-containing protein</fullName>
    </recommendedName>
</protein>
<dbReference type="RefSeq" id="WP_379012409.1">
    <property type="nucleotide sequence ID" value="NZ_JBHSDC010000003.1"/>
</dbReference>
<evidence type="ECO:0008006" key="3">
    <source>
        <dbReference type="Google" id="ProtNLM"/>
    </source>
</evidence>
<sequence length="725" mass="82911">MTKLYFTFLIIIITAIAKAQPEIYMPNVPLNRQLFHVKIDEAQQNIIRLTSNNDSILKASTDESINQQVYQILNRHVNNLQAKIELDSTISENDKFIWLRSIENLLTDFTYYYKQRVIKTIMLGDVILAYEQCMKLQLKNKSIAPVIAANELEVSSILTGNVAFKNNIGLQACKDELVLKQCKRNPTKVLKILQDNLQVAFADSLIIAEAYRDQEMLYNYASGKTPLGNKIQSVNEPLVKTIGLLALMNSGRVYFPFLDELYRNKISLDSLTKLKNDPDGYYKLLVKTEIDYTDRMQHGDTPLVKKVLTEKLKAKGIENYIDTINGLHDEHNDAIRFKRIEKLTPTELYYLCVLSEREIYTSSYLGVYKRIFERMNVPRGDSLLQSVHYDYYKKFLKMASAYNTLADFLKRMDDKEADTMMRNFVTGLETTKTLEDAVDVADSYASILDLRLQKLILEQVQINLINATAKNNARGENIYNLLNTIFLSMDPANNIDVSQKLGINPVFKMPIALLKDSSNRIIIQQFFYGDKDGNNVFNAFLANFRNAYWKIINKPEWVEVKSAVGTPITIYANKPLDELQDLDAQAQEHLGKYLDSLQLAPTVVIHRGHSYFVKSTIDQLPSSAKVVLLGSCGGYQSLNDVLKRTSQAQIISSKQVGTGVINQGLINKITDELRNGRDLNWIQLWKTFQAQFKGEMKERFDDYIPPHKNLGAIFIMAYDKANEMQ</sequence>
<keyword evidence="2" id="KW-1185">Reference proteome</keyword>
<reference evidence="2" key="1">
    <citation type="journal article" date="2019" name="Int. J. Syst. Evol. Microbiol.">
        <title>The Global Catalogue of Microorganisms (GCM) 10K type strain sequencing project: providing services to taxonomists for standard genome sequencing and annotation.</title>
        <authorList>
            <consortium name="The Broad Institute Genomics Platform"/>
            <consortium name="The Broad Institute Genome Sequencing Center for Infectious Disease"/>
            <person name="Wu L."/>
            <person name="Ma J."/>
        </authorList>
    </citation>
    <scope>NUCLEOTIDE SEQUENCE [LARGE SCALE GENOMIC DNA]</scope>
    <source>
        <strain evidence="2">CECT 8010</strain>
    </source>
</reference>
<comment type="caution">
    <text evidence="1">The sequence shown here is derived from an EMBL/GenBank/DDBJ whole genome shotgun (WGS) entry which is preliminary data.</text>
</comment>
<evidence type="ECO:0000313" key="2">
    <source>
        <dbReference type="Proteomes" id="UP001595906"/>
    </source>
</evidence>
<proteinExistence type="predicted"/>
<dbReference type="EMBL" id="JBHSDC010000003">
    <property type="protein sequence ID" value="MFC4231022.1"/>
    <property type="molecule type" value="Genomic_DNA"/>
</dbReference>